<keyword evidence="3" id="KW-1185">Reference proteome</keyword>
<reference evidence="2" key="1">
    <citation type="submission" date="2021-03" db="EMBL/GenBank/DDBJ databases">
        <title>Genomic Encyclopedia of Type Strains, Phase IV (KMG-IV): sequencing the most valuable type-strain genomes for metagenomic binning, comparative biology and taxonomic classification.</title>
        <authorList>
            <person name="Goeker M."/>
        </authorList>
    </citation>
    <scope>NUCLEOTIDE SEQUENCE</scope>
    <source>
        <strain evidence="2">DSM 26232</strain>
    </source>
</reference>
<accession>A0A8T4H0X0</accession>
<dbReference type="InterPro" id="IPR036390">
    <property type="entry name" value="WH_DNA-bd_sf"/>
</dbReference>
<dbReference type="RefSeq" id="WP_209491269.1">
    <property type="nucleotide sequence ID" value="NZ_JAGGLC010000003.1"/>
</dbReference>
<dbReference type="EMBL" id="JAGGLC010000003">
    <property type="protein sequence ID" value="MBP1986978.1"/>
    <property type="molecule type" value="Genomic_DNA"/>
</dbReference>
<protein>
    <submittedName>
        <fullName evidence="2">DNA-binding PadR family transcriptional regulator</fullName>
    </submittedName>
</protein>
<keyword evidence="2" id="KW-0238">DNA-binding</keyword>
<feature type="coiled-coil region" evidence="1">
    <location>
        <begin position="95"/>
        <end position="122"/>
    </location>
</feature>
<keyword evidence="1" id="KW-0175">Coiled coil</keyword>
<dbReference type="GO" id="GO:0003677">
    <property type="term" value="F:DNA binding"/>
    <property type="evidence" value="ECO:0007669"/>
    <property type="project" value="UniProtKB-KW"/>
</dbReference>
<dbReference type="OrthoDB" id="350739at2157"/>
<evidence type="ECO:0000313" key="2">
    <source>
        <dbReference type="EMBL" id="MBP1986978.1"/>
    </source>
</evidence>
<dbReference type="AlphaFoldDB" id="A0A8T4H0X0"/>
<dbReference type="Proteomes" id="UP000823736">
    <property type="component" value="Unassembled WGS sequence"/>
</dbReference>
<comment type="caution">
    <text evidence="2">The sequence shown here is derived from an EMBL/GenBank/DDBJ whole genome shotgun (WGS) entry which is preliminary data.</text>
</comment>
<gene>
    <name evidence="2" type="ORF">J2753_001476</name>
</gene>
<organism evidence="2 3">
    <name type="scientific">Halolamina salifodinae</name>
    <dbReference type="NCBI Taxonomy" id="1202767"/>
    <lineage>
        <taxon>Archaea</taxon>
        <taxon>Methanobacteriati</taxon>
        <taxon>Methanobacteriota</taxon>
        <taxon>Stenosarchaea group</taxon>
        <taxon>Halobacteria</taxon>
        <taxon>Halobacteriales</taxon>
        <taxon>Haloferacaceae</taxon>
    </lineage>
</organism>
<dbReference type="InterPro" id="IPR036388">
    <property type="entry name" value="WH-like_DNA-bd_sf"/>
</dbReference>
<dbReference type="SUPFAM" id="SSF46785">
    <property type="entry name" value="Winged helix' DNA-binding domain"/>
    <property type="match status" value="1"/>
</dbReference>
<proteinExistence type="predicted"/>
<evidence type="ECO:0000256" key="1">
    <source>
        <dbReference type="SAM" id="Coils"/>
    </source>
</evidence>
<evidence type="ECO:0000313" key="3">
    <source>
        <dbReference type="Proteomes" id="UP000823736"/>
    </source>
</evidence>
<dbReference type="Gene3D" id="1.10.10.10">
    <property type="entry name" value="Winged helix-like DNA-binding domain superfamily/Winged helix DNA-binding domain"/>
    <property type="match status" value="1"/>
</dbReference>
<name>A0A8T4H0X0_9EURY</name>
<sequence>MNITKREEDILESLYKEDGPLSTTELKSSTGIGTKAIGYSVREKLEPEGLVSYEYEESNGTEVRVHELTEEGESKIQRGLIGDVFGKSSESDPEKVALKAQVDEMEDRLEKVENKTQANKQILDGLQTRLDKAVEYIEKHDTRLNGLRWALEDSSLMLSIEEYVEKVRENSE</sequence>